<organism evidence="1 2">
    <name type="scientific">Gilvimarinus algae</name>
    <dbReference type="NCBI Taxonomy" id="3058037"/>
    <lineage>
        <taxon>Bacteria</taxon>
        <taxon>Pseudomonadati</taxon>
        <taxon>Pseudomonadota</taxon>
        <taxon>Gammaproteobacteria</taxon>
        <taxon>Cellvibrionales</taxon>
        <taxon>Cellvibrionaceae</taxon>
        <taxon>Gilvimarinus</taxon>
    </lineage>
</organism>
<protein>
    <submittedName>
        <fullName evidence="1">Uncharacterized protein</fullName>
    </submittedName>
</protein>
<accession>A0ABT8TJL3</accession>
<gene>
    <name evidence="1" type="ORF">QWI16_18235</name>
</gene>
<evidence type="ECO:0000313" key="2">
    <source>
        <dbReference type="Proteomes" id="UP001168380"/>
    </source>
</evidence>
<dbReference type="EMBL" id="JAULRT010000062">
    <property type="protein sequence ID" value="MDO3384126.1"/>
    <property type="molecule type" value="Genomic_DNA"/>
</dbReference>
<keyword evidence="2" id="KW-1185">Reference proteome</keyword>
<reference evidence="1" key="1">
    <citation type="submission" date="2023-07" db="EMBL/GenBank/DDBJ databases">
        <title>Gilvimarinus algae sp. nov., isolated from the surface of Kelp.</title>
        <authorList>
            <person name="Sun Y.Y."/>
            <person name="Gong Y."/>
            <person name="Du Z.J."/>
        </authorList>
    </citation>
    <scope>NUCLEOTIDE SEQUENCE</scope>
    <source>
        <strain evidence="1">SDUM040014</strain>
    </source>
</reference>
<name>A0ABT8TJL3_9GAMM</name>
<proteinExistence type="predicted"/>
<sequence length="106" mass="12030">MDRLKIALAAGLLCEAAAADTNYHYVCTLSDSRRVIEVAYLVPEQAVPCEVRYQKDNEDSDVLWRADNQEGFCESKAKQLVRQQQAWGFTCTSDNLPEHTNSLSRY</sequence>
<comment type="caution">
    <text evidence="1">The sequence shown here is derived from an EMBL/GenBank/DDBJ whole genome shotgun (WGS) entry which is preliminary data.</text>
</comment>
<dbReference type="Proteomes" id="UP001168380">
    <property type="component" value="Unassembled WGS sequence"/>
</dbReference>
<dbReference type="RefSeq" id="WP_302715417.1">
    <property type="nucleotide sequence ID" value="NZ_JAULRT010000062.1"/>
</dbReference>
<evidence type="ECO:0000313" key="1">
    <source>
        <dbReference type="EMBL" id="MDO3384126.1"/>
    </source>
</evidence>